<dbReference type="Gene3D" id="3.90.180.10">
    <property type="entry name" value="Medium-chain alcohol dehydrogenases, catalytic domain"/>
    <property type="match status" value="1"/>
</dbReference>
<keyword evidence="3" id="KW-1185">Reference proteome</keyword>
<dbReference type="CDD" id="cd08249">
    <property type="entry name" value="enoyl_reductase_like"/>
    <property type="match status" value="1"/>
</dbReference>
<dbReference type="InterPro" id="IPR047122">
    <property type="entry name" value="Trans-enoyl_RdTase-like"/>
</dbReference>
<name>A0AAD7ECG3_9AGAR</name>
<evidence type="ECO:0000313" key="2">
    <source>
        <dbReference type="EMBL" id="KAJ7312463.1"/>
    </source>
</evidence>
<sequence length="364" mass="38294">MTTHTAIASTAKGQFDAIQVATEKPGPGEVLLKVAYASMVAFDTYITDVGLVVVEYPVILGINAAGTVAEIGSGVESLAVGDRVTAFQPYGQGRKDGPKGTMQEFVILPTFQCAKVPDSIALESAATVPDNFITSFYTLFDQLSLPVPTAFPAPTPPPNHAIPILVYGAGSTTGQYALQLLHAAGYTNVLATASPKHHAFLRALGATHVFDYASATLTADVARAVGGDGKVALALDAITAEGTLARIAEVLSAQGTLALLLPIKAGDTVAVGAAPMHWELPAERNPFPASVTLKYVRTFTYAENAYLKDNLMPKILPELLASGLIQPNRVRLLDQGTFKERVATGLDLLRNNRISGEKVVVKVA</sequence>
<protein>
    <submittedName>
        <fullName evidence="2">Chaperonin 10-like protein</fullName>
    </submittedName>
</protein>
<dbReference type="Gene3D" id="3.40.50.720">
    <property type="entry name" value="NAD(P)-binding Rossmann-like Domain"/>
    <property type="match status" value="1"/>
</dbReference>
<dbReference type="PANTHER" id="PTHR45348:SF3">
    <property type="entry name" value="ENOYL REDUCTASE (ER) DOMAIN-CONTAINING PROTEIN"/>
    <property type="match status" value="1"/>
</dbReference>
<dbReference type="SUPFAM" id="SSF50129">
    <property type="entry name" value="GroES-like"/>
    <property type="match status" value="1"/>
</dbReference>
<organism evidence="2 3">
    <name type="scientific">Mycena albidolilacea</name>
    <dbReference type="NCBI Taxonomy" id="1033008"/>
    <lineage>
        <taxon>Eukaryota</taxon>
        <taxon>Fungi</taxon>
        <taxon>Dikarya</taxon>
        <taxon>Basidiomycota</taxon>
        <taxon>Agaricomycotina</taxon>
        <taxon>Agaricomycetes</taxon>
        <taxon>Agaricomycetidae</taxon>
        <taxon>Agaricales</taxon>
        <taxon>Marasmiineae</taxon>
        <taxon>Mycenaceae</taxon>
        <taxon>Mycena</taxon>
    </lineage>
</organism>
<dbReference type="InterPro" id="IPR013154">
    <property type="entry name" value="ADH-like_N"/>
</dbReference>
<dbReference type="PANTHER" id="PTHR45348">
    <property type="entry name" value="HYPOTHETICAL OXIDOREDUCTASE (EUROFUNG)"/>
    <property type="match status" value="1"/>
</dbReference>
<dbReference type="SUPFAM" id="SSF51735">
    <property type="entry name" value="NAD(P)-binding Rossmann-fold domains"/>
    <property type="match status" value="1"/>
</dbReference>
<dbReference type="InterPro" id="IPR036291">
    <property type="entry name" value="NAD(P)-bd_dom_sf"/>
</dbReference>
<proteinExistence type="predicted"/>
<dbReference type="GO" id="GO:0016651">
    <property type="term" value="F:oxidoreductase activity, acting on NAD(P)H"/>
    <property type="evidence" value="ECO:0007669"/>
    <property type="project" value="InterPro"/>
</dbReference>
<dbReference type="InterPro" id="IPR020843">
    <property type="entry name" value="ER"/>
</dbReference>
<accession>A0AAD7ECG3</accession>
<dbReference type="InterPro" id="IPR013149">
    <property type="entry name" value="ADH-like_C"/>
</dbReference>
<comment type="caution">
    <text evidence="2">The sequence shown here is derived from an EMBL/GenBank/DDBJ whole genome shotgun (WGS) entry which is preliminary data.</text>
</comment>
<evidence type="ECO:0000259" key="1">
    <source>
        <dbReference type="SMART" id="SM00829"/>
    </source>
</evidence>
<reference evidence="2" key="1">
    <citation type="submission" date="2023-03" db="EMBL/GenBank/DDBJ databases">
        <title>Massive genome expansion in bonnet fungi (Mycena s.s.) driven by repeated elements and novel gene families across ecological guilds.</title>
        <authorList>
            <consortium name="Lawrence Berkeley National Laboratory"/>
            <person name="Harder C.B."/>
            <person name="Miyauchi S."/>
            <person name="Viragh M."/>
            <person name="Kuo A."/>
            <person name="Thoen E."/>
            <person name="Andreopoulos B."/>
            <person name="Lu D."/>
            <person name="Skrede I."/>
            <person name="Drula E."/>
            <person name="Henrissat B."/>
            <person name="Morin E."/>
            <person name="Kohler A."/>
            <person name="Barry K."/>
            <person name="LaButti K."/>
            <person name="Morin E."/>
            <person name="Salamov A."/>
            <person name="Lipzen A."/>
            <person name="Mereny Z."/>
            <person name="Hegedus B."/>
            <person name="Baldrian P."/>
            <person name="Stursova M."/>
            <person name="Weitz H."/>
            <person name="Taylor A."/>
            <person name="Grigoriev I.V."/>
            <person name="Nagy L.G."/>
            <person name="Martin F."/>
            <person name="Kauserud H."/>
        </authorList>
    </citation>
    <scope>NUCLEOTIDE SEQUENCE</scope>
    <source>
        <strain evidence="2">CBHHK002</strain>
    </source>
</reference>
<feature type="domain" description="Enoyl reductase (ER)" evidence="1">
    <location>
        <begin position="13"/>
        <end position="361"/>
    </location>
</feature>
<dbReference type="InterPro" id="IPR011032">
    <property type="entry name" value="GroES-like_sf"/>
</dbReference>
<dbReference type="EMBL" id="JARIHO010000072">
    <property type="protein sequence ID" value="KAJ7312463.1"/>
    <property type="molecule type" value="Genomic_DNA"/>
</dbReference>
<dbReference type="SMART" id="SM00829">
    <property type="entry name" value="PKS_ER"/>
    <property type="match status" value="1"/>
</dbReference>
<dbReference type="Pfam" id="PF08240">
    <property type="entry name" value="ADH_N"/>
    <property type="match status" value="1"/>
</dbReference>
<dbReference type="AlphaFoldDB" id="A0AAD7ECG3"/>
<dbReference type="Pfam" id="PF00107">
    <property type="entry name" value="ADH_zinc_N"/>
    <property type="match status" value="1"/>
</dbReference>
<dbReference type="Proteomes" id="UP001218218">
    <property type="component" value="Unassembled WGS sequence"/>
</dbReference>
<gene>
    <name evidence="2" type="ORF">DFH08DRAFT_822199</name>
</gene>
<evidence type="ECO:0000313" key="3">
    <source>
        <dbReference type="Proteomes" id="UP001218218"/>
    </source>
</evidence>